<accession>A0A4U0P380</accession>
<reference evidence="2 3" key="1">
    <citation type="submission" date="2019-04" db="EMBL/GenBank/DDBJ databases">
        <title>Sphingobacterium olei sp. nov., isolated from oil-contaminated soil.</title>
        <authorList>
            <person name="Liu B."/>
        </authorList>
    </citation>
    <scope>NUCLEOTIDE SEQUENCE [LARGE SCALE GENOMIC DNA]</scope>
    <source>
        <strain evidence="2 3">HAL-9</strain>
    </source>
</reference>
<organism evidence="2 3">
    <name type="scientific">Sphingobacterium olei</name>
    <dbReference type="NCBI Taxonomy" id="2571155"/>
    <lineage>
        <taxon>Bacteria</taxon>
        <taxon>Pseudomonadati</taxon>
        <taxon>Bacteroidota</taxon>
        <taxon>Sphingobacteriia</taxon>
        <taxon>Sphingobacteriales</taxon>
        <taxon>Sphingobacteriaceae</taxon>
        <taxon>Sphingobacterium</taxon>
    </lineage>
</organism>
<sequence length="479" mass="53876">MKNTLIYVIALLGISSFLQQCGDPWEDHINEGLTDINQSLIQRLENEAGASTFLSLLKEADLGVELDGTNSYTIFVPDNQSIGAIAAELRSDKGALSNFVKNHIAVSTHRLNTSADTIQLTMLNGKILDMLSSRIGEVSFLKSNQGSSDGLYHILAAPLMPQQNLWEYITAQQDYKQNQFLSSLSTYKLYDDGLLDSEEDSLLNNEFLHFVGDVRLEKDRFTYFVLQDVAFDKDVSAFLPYVNYRNEADSSIQISRYYVARDLIVRRAYNKEGLPSELTTMSGGKLVVDKSAIVESIQLSNGYVHVLDAALLDNTQGVTNKLASFKVEGEEPSSFSHSRPSNTFHRDRQDPNGLLFRDIMVQNHGVSMFTINYRLPHFLSTSYDVYWRALNDIQANVFQQRLRILGEEYPGVLGAPTRDEMYLSPYTDVPLMNYDEVYVGSFELSEFQQVMAQLMAAASTANGVNTVVLDYLRFVPKVK</sequence>
<dbReference type="Gene3D" id="2.30.180.10">
    <property type="entry name" value="FAS1 domain"/>
    <property type="match status" value="1"/>
</dbReference>
<keyword evidence="3" id="KW-1185">Reference proteome</keyword>
<evidence type="ECO:0000313" key="3">
    <source>
        <dbReference type="Proteomes" id="UP000306808"/>
    </source>
</evidence>
<dbReference type="InterPro" id="IPR036378">
    <property type="entry name" value="FAS1_dom_sf"/>
</dbReference>
<dbReference type="EMBL" id="SUME01000002">
    <property type="protein sequence ID" value="TJZ61801.1"/>
    <property type="molecule type" value="Genomic_DNA"/>
</dbReference>
<dbReference type="Pfam" id="PF02469">
    <property type="entry name" value="Fasciclin"/>
    <property type="match status" value="1"/>
</dbReference>
<comment type="caution">
    <text evidence="2">The sequence shown here is derived from an EMBL/GenBank/DDBJ whole genome shotgun (WGS) entry which is preliminary data.</text>
</comment>
<dbReference type="PROSITE" id="PS50213">
    <property type="entry name" value="FAS1"/>
    <property type="match status" value="1"/>
</dbReference>
<evidence type="ECO:0000259" key="1">
    <source>
        <dbReference type="PROSITE" id="PS50213"/>
    </source>
</evidence>
<dbReference type="PANTHER" id="PTHR10900:SF77">
    <property type="entry name" value="FI19380P1"/>
    <property type="match status" value="1"/>
</dbReference>
<dbReference type="InterPro" id="IPR050904">
    <property type="entry name" value="Adhesion/Biosynth-related"/>
</dbReference>
<protein>
    <recommendedName>
        <fullName evidence="1">FAS1 domain-containing protein</fullName>
    </recommendedName>
</protein>
<name>A0A4U0P380_9SPHI</name>
<dbReference type="Proteomes" id="UP000306808">
    <property type="component" value="Unassembled WGS sequence"/>
</dbReference>
<feature type="domain" description="FAS1" evidence="1">
    <location>
        <begin position="37"/>
        <end position="159"/>
    </location>
</feature>
<proteinExistence type="predicted"/>
<evidence type="ECO:0000313" key="2">
    <source>
        <dbReference type="EMBL" id="TJZ61801.1"/>
    </source>
</evidence>
<dbReference type="AlphaFoldDB" id="A0A4U0P380"/>
<dbReference type="RefSeq" id="WP_136900158.1">
    <property type="nucleotide sequence ID" value="NZ_SUME01000002.1"/>
</dbReference>
<dbReference type="SUPFAM" id="SSF82153">
    <property type="entry name" value="FAS1 domain"/>
    <property type="match status" value="2"/>
</dbReference>
<dbReference type="OrthoDB" id="831756at2"/>
<gene>
    <name evidence="2" type="ORF">FAZ15_04595</name>
</gene>
<dbReference type="PANTHER" id="PTHR10900">
    <property type="entry name" value="PERIOSTIN-RELATED"/>
    <property type="match status" value="1"/>
</dbReference>
<dbReference type="InterPro" id="IPR000782">
    <property type="entry name" value="FAS1_domain"/>
</dbReference>